<dbReference type="EMBL" id="JAGQDG010000002">
    <property type="protein sequence ID" value="MBQ0934819.1"/>
    <property type="molecule type" value="Genomic_DNA"/>
</dbReference>
<evidence type="ECO:0000313" key="1">
    <source>
        <dbReference type="EMBL" id="MBQ0934819.1"/>
    </source>
</evidence>
<sequence>MMSLLGHWFGNDASAASAALRKRCAARGWTLKRNRDGEGFVIEPGGRSPWRLEWGVSQRSYLSGHELRLRAMVGIDPQTFAVLMPAGLMAQLEQQVFAQSTQGVKTQLDEHLPEEMRWLAMGHHLSPRRLGALGGPFEAVGNVPGWMGDWLAEPFASRLLAFAGVPEGLREGWPNTPAMALMVKRGELVWRVQMDTPCPDRLEAAVAVFESAWQQAMPFSESQPQAL</sequence>
<reference evidence="1 2" key="1">
    <citation type="submission" date="2021-04" db="EMBL/GenBank/DDBJ databases">
        <title>The genome sequence of type strain Ideonella paludis KCTC 32238.</title>
        <authorList>
            <person name="Liu Y."/>
        </authorList>
    </citation>
    <scope>NUCLEOTIDE SEQUENCE [LARGE SCALE GENOMIC DNA]</scope>
    <source>
        <strain evidence="1 2">KCTC 32238</strain>
    </source>
</reference>
<comment type="caution">
    <text evidence="1">The sequence shown here is derived from an EMBL/GenBank/DDBJ whole genome shotgun (WGS) entry which is preliminary data.</text>
</comment>
<accession>A0ABS5DUN0</accession>
<organism evidence="1 2">
    <name type="scientific">Ideonella paludis</name>
    <dbReference type="NCBI Taxonomy" id="1233411"/>
    <lineage>
        <taxon>Bacteria</taxon>
        <taxon>Pseudomonadati</taxon>
        <taxon>Pseudomonadota</taxon>
        <taxon>Betaproteobacteria</taxon>
        <taxon>Burkholderiales</taxon>
        <taxon>Sphaerotilaceae</taxon>
        <taxon>Ideonella</taxon>
    </lineage>
</organism>
<evidence type="ECO:0000313" key="2">
    <source>
        <dbReference type="Proteomes" id="UP000672097"/>
    </source>
</evidence>
<gene>
    <name evidence="1" type="ORF">KAK11_05705</name>
</gene>
<dbReference type="Proteomes" id="UP000672097">
    <property type="component" value="Unassembled WGS sequence"/>
</dbReference>
<proteinExistence type="predicted"/>
<dbReference type="RefSeq" id="WP_210807133.1">
    <property type="nucleotide sequence ID" value="NZ_JAGQDG010000002.1"/>
</dbReference>
<name>A0ABS5DUN0_9BURK</name>
<protein>
    <submittedName>
        <fullName evidence="1">Uncharacterized protein</fullName>
    </submittedName>
</protein>
<keyword evidence="2" id="KW-1185">Reference proteome</keyword>